<evidence type="ECO:0000256" key="1">
    <source>
        <dbReference type="ARBA" id="ARBA00023015"/>
    </source>
</evidence>
<dbReference type="SUPFAM" id="SSF48498">
    <property type="entry name" value="Tetracyclin repressor-like, C-terminal domain"/>
    <property type="match status" value="1"/>
</dbReference>
<accession>A0A7K3PE78</accession>
<dbReference type="PANTHER" id="PTHR30055">
    <property type="entry name" value="HTH-TYPE TRANSCRIPTIONAL REGULATOR RUTR"/>
    <property type="match status" value="1"/>
</dbReference>
<evidence type="ECO:0000313" key="6">
    <source>
        <dbReference type="EMBL" id="NEB08304.1"/>
    </source>
</evidence>
<evidence type="ECO:0000256" key="4">
    <source>
        <dbReference type="PROSITE-ProRule" id="PRU00335"/>
    </source>
</evidence>
<evidence type="ECO:0000259" key="5">
    <source>
        <dbReference type="PROSITE" id="PS50977"/>
    </source>
</evidence>
<dbReference type="GO" id="GO:0003700">
    <property type="term" value="F:DNA-binding transcription factor activity"/>
    <property type="evidence" value="ECO:0007669"/>
    <property type="project" value="TreeGrafter"/>
</dbReference>
<keyword evidence="3" id="KW-0804">Transcription</keyword>
<evidence type="ECO:0000256" key="2">
    <source>
        <dbReference type="ARBA" id="ARBA00023125"/>
    </source>
</evidence>
<organism evidence="6 7">
    <name type="scientific">Streptomyces coelicoflavus</name>
    <dbReference type="NCBI Taxonomy" id="285562"/>
    <lineage>
        <taxon>Bacteria</taxon>
        <taxon>Bacillati</taxon>
        <taxon>Actinomycetota</taxon>
        <taxon>Actinomycetes</taxon>
        <taxon>Kitasatosporales</taxon>
        <taxon>Streptomycetaceae</taxon>
        <taxon>Streptomyces</taxon>
    </lineage>
</organism>
<name>A0A7K3PE78_9ACTN</name>
<dbReference type="EMBL" id="JAAGMA010000140">
    <property type="protein sequence ID" value="NEB08304.1"/>
    <property type="molecule type" value="Genomic_DNA"/>
</dbReference>
<dbReference type="SUPFAM" id="SSF46689">
    <property type="entry name" value="Homeodomain-like"/>
    <property type="match status" value="1"/>
</dbReference>
<reference evidence="6 7" key="1">
    <citation type="submission" date="2020-01" db="EMBL/GenBank/DDBJ databases">
        <title>Insect and environment-associated Actinomycetes.</title>
        <authorList>
            <person name="Currrie C."/>
            <person name="Chevrette M."/>
            <person name="Carlson C."/>
            <person name="Stubbendieck R."/>
            <person name="Wendt-Pienkowski E."/>
        </authorList>
    </citation>
    <scope>NUCLEOTIDE SEQUENCE [LARGE SCALE GENOMIC DNA]</scope>
    <source>
        <strain evidence="6 7">SID14163</strain>
    </source>
</reference>
<dbReference type="InterPro" id="IPR036271">
    <property type="entry name" value="Tet_transcr_reg_TetR-rel_C_sf"/>
</dbReference>
<dbReference type="Pfam" id="PF00440">
    <property type="entry name" value="TetR_N"/>
    <property type="match status" value="1"/>
</dbReference>
<dbReference type="InterPro" id="IPR009057">
    <property type="entry name" value="Homeodomain-like_sf"/>
</dbReference>
<dbReference type="InterPro" id="IPR025996">
    <property type="entry name" value="MT1864/Rv1816-like_C"/>
</dbReference>
<evidence type="ECO:0000256" key="3">
    <source>
        <dbReference type="ARBA" id="ARBA00023163"/>
    </source>
</evidence>
<dbReference type="PROSITE" id="PS50977">
    <property type="entry name" value="HTH_TETR_2"/>
    <property type="match status" value="1"/>
</dbReference>
<keyword evidence="2 4" id="KW-0238">DNA-binding</keyword>
<sequence length="245" mass="26457">MGDATTQSRRARLRAEATAEIKAIALKHMATDGPAGISLRAIARAMGMTAGAIYSYFSSRDDLITALTADVYDSLAKTLEAAHRDASSDRPADKVLAHAHAYRAWAIAHPEEFRLIYGDPVPGYKAPEAGAAQEAEHRLCAVLLELVADAWPQAAAAQAGCDYDWSDFRPSLAAMAQETFPDLPPAAVALCLRLWSRMHGLLTLEVYGHLRHQVHDPGKLYEADMRDLVRTLGLGGRDRAAPTAG</sequence>
<evidence type="ECO:0000313" key="7">
    <source>
        <dbReference type="Proteomes" id="UP000470446"/>
    </source>
</evidence>
<dbReference type="InterPro" id="IPR001647">
    <property type="entry name" value="HTH_TetR"/>
</dbReference>
<dbReference type="Gene3D" id="1.10.357.10">
    <property type="entry name" value="Tetracycline Repressor, domain 2"/>
    <property type="match status" value="1"/>
</dbReference>
<dbReference type="GO" id="GO:0000976">
    <property type="term" value="F:transcription cis-regulatory region binding"/>
    <property type="evidence" value="ECO:0007669"/>
    <property type="project" value="TreeGrafter"/>
</dbReference>
<proteinExistence type="predicted"/>
<protein>
    <submittedName>
        <fullName evidence="6">TetR/AcrR family transcriptional regulator</fullName>
    </submittedName>
</protein>
<dbReference type="Proteomes" id="UP000470446">
    <property type="component" value="Unassembled WGS sequence"/>
</dbReference>
<keyword evidence="1" id="KW-0805">Transcription regulation</keyword>
<feature type="domain" description="HTH tetR-type" evidence="5">
    <location>
        <begin position="15"/>
        <end position="75"/>
    </location>
</feature>
<dbReference type="InterPro" id="IPR050109">
    <property type="entry name" value="HTH-type_TetR-like_transc_reg"/>
</dbReference>
<dbReference type="RefSeq" id="WP_087788887.1">
    <property type="nucleotide sequence ID" value="NZ_JAAGMA010000140.1"/>
</dbReference>
<dbReference type="PANTHER" id="PTHR30055:SF243">
    <property type="entry name" value="HTH-TYPE TRANSCRIPTIONAL REGULATOR RV1816"/>
    <property type="match status" value="1"/>
</dbReference>
<gene>
    <name evidence="6" type="ORF">G3I32_05375</name>
</gene>
<comment type="caution">
    <text evidence="6">The sequence shown here is derived from an EMBL/GenBank/DDBJ whole genome shotgun (WGS) entry which is preliminary data.</text>
</comment>
<dbReference type="AlphaFoldDB" id="A0A7K3PE78"/>
<feature type="DNA-binding region" description="H-T-H motif" evidence="4">
    <location>
        <begin position="38"/>
        <end position="57"/>
    </location>
</feature>
<dbReference type="Pfam" id="PF13305">
    <property type="entry name" value="TetR_C_33"/>
    <property type="match status" value="1"/>
</dbReference>